<dbReference type="AlphaFoldDB" id="A0A445C8C0"/>
<evidence type="ECO:0000313" key="1">
    <source>
        <dbReference type="EMBL" id="RYR47113.1"/>
    </source>
</evidence>
<accession>A0A445C8C0</accession>
<proteinExistence type="predicted"/>
<reference evidence="1 2" key="1">
    <citation type="submission" date="2019-01" db="EMBL/GenBank/DDBJ databases">
        <title>Sequencing of cultivated peanut Arachis hypogaea provides insights into genome evolution and oil improvement.</title>
        <authorList>
            <person name="Chen X."/>
        </authorList>
    </citation>
    <scope>NUCLEOTIDE SEQUENCE [LARGE SCALE GENOMIC DNA]</scope>
    <source>
        <strain evidence="2">cv. Fuhuasheng</strain>
        <tissue evidence="1">Leaves</tissue>
    </source>
</reference>
<dbReference type="Proteomes" id="UP000289738">
    <property type="component" value="Chromosome A07"/>
</dbReference>
<sequence length="85" mass="10243">MQLSMFVQRTIENNKKAEIRPNKTYQSFVVASGSHRELKSFDRNWNDFLMKGLENNKWLLELFKDCHLWISVDLDHYFWAGMRST</sequence>
<organism evidence="1 2">
    <name type="scientific">Arachis hypogaea</name>
    <name type="common">Peanut</name>
    <dbReference type="NCBI Taxonomy" id="3818"/>
    <lineage>
        <taxon>Eukaryota</taxon>
        <taxon>Viridiplantae</taxon>
        <taxon>Streptophyta</taxon>
        <taxon>Embryophyta</taxon>
        <taxon>Tracheophyta</taxon>
        <taxon>Spermatophyta</taxon>
        <taxon>Magnoliopsida</taxon>
        <taxon>eudicotyledons</taxon>
        <taxon>Gunneridae</taxon>
        <taxon>Pentapetalae</taxon>
        <taxon>rosids</taxon>
        <taxon>fabids</taxon>
        <taxon>Fabales</taxon>
        <taxon>Fabaceae</taxon>
        <taxon>Papilionoideae</taxon>
        <taxon>50 kb inversion clade</taxon>
        <taxon>dalbergioids sensu lato</taxon>
        <taxon>Dalbergieae</taxon>
        <taxon>Pterocarpus clade</taxon>
        <taxon>Arachis</taxon>
    </lineage>
</organism>
<name>A0A445C8C0_ARAHY</name>
<comment type="caution">
    <text evidence="1">The sequence shown here is derived from an EMBL/GenBank/DDBJ whole genome shotgun (WGS) entry which is preliminary data.</text>
</comment>
<keyword evidence="2" id="KW-1185">Reference proteome</keyword>
<protein>
    <recommendedName>
        <fullName evidence="3">Protein FAR1-RELATED SEQUENCE</fullName>
    </recommendedName>
</protein>
<dbReference type="EMBL" id="SDMP01000007">
    <property type="protein sequence ID" value="RYR47113.1"/>
    <property type="molecule type" value="Genomic_DNA"/>
</dbReference>
<evidence type="ECO:0008006" key="3">
    <source>
        <dbReference type="Google" id="ProtNLM"/>
    </source>
</evidence>
<evidence type="ECO:0000313" key="2">
    <source>
        <dbReference type="Proteomes" id="UP000289738"/>
    </source>
</evidence>
<gene>
    <name evidence="1" type="ORF">Ahy_A07g033054</name>
</gene>